<sequence>MVVSRRTASTSAVRTEAMTDTALKGLIERIGADHVARRLAIETGHRGQLFGQGTLFFNVENWDIAPWIVETGLKCVGLYGRARRNADRVEVRRNLVTSARLPAAFDGFVILQLSDLHADMSMGAMRHLMEIVCTIDCDICVLTGDYRGKTYGPFDASLAAMNELCARIKRPRYGILGNHDSIRMTPALEAMGIRMLFNEQLTIERDGAAIHLAGIDDAHFYRTDDIPKAAAAIPRDAFSVLLAHTPESYRQAAEAGFDLMLSGHTHGGQLCLPGGIAIKLEARLPRRMGKGAWRFEKLAGYTSTGAGTSLAPVRLNCPAEITLHTLRRLG</sequence>
<dbReference type="Proteomes" id="UP000328092">
    <property type="component" value="Unassembled WGS sequence"/>
</dbReference>
<dbReference type="InterPro" id="IPR029052">
    <property type="entry name" value="Metallo-depent_PP-like"/>
</dbReference>
<dbReference type="PANTHER" id="PTHR31302:SF31">
    <property type="entry name" value="PHOSPHODIESTERASE YAEI"/>
    <property type="match status" value="1"/>
</dbReference>
<dbReference type="InterPro" id="IPR051158">
    <property type="entry name" value="Metallophosphoesterase_sf"/>
</dbReference>
<proteinExistence type="predicted"/>
<gene>
    <name evidence="4" type="ORF">CI1B_44780</name>
</gene>
<dbReference type="Pfam" id="PF00149">
    <property type="entry name" value="Metallophos"/>
    <property type="match status" value="1"/>
</dbReference>
<evidence type="ECO:0000256" key="1">
    <source>
        <dbReference type="ARBA" id="ARBA00022723"/>
    </source>
</evidence>
<name>A0A508TEP2_9BRAD</name>
<evidence type="ECO:0000256" key="2">
    <source>
        <dbReference type="ARBA" id="ARBA00022801"/>
    </source>
</evidence>
<comment type="caution">
    <text evidence="4">The sequence shown here is derived from an EMBL/GenBank/DDBJ whole genome shotgun (WGS) entry which is preliminary data.</text>
</comment>
<feature type="domain" description="Calcineurin-like phosphoesterase" evidence="3">
    <location>
        <begin position="109"/>
        <end position="267"/>
    </location>
</feature>
<dbReference type="PANTHER" id="PTHR31302">
    <property type="entry name" value="TRANSMEMBRANE PROTEIN WITH METALLOPHOSPHOESTERASE DOMAIN-RELATED"/>
    <property type="match status" value="1"/>
</dbReference>
<organism evidence="4 5">
    <name type="scientific">Bradyrhizobium ivorense</name>
    <dbReference type="NCBI Taxonomy" id="2511166"/>
    <lineage>
        <taxon>Bacteria</taxon>
        <taxon>Pseudomonadati</taxon>
        <taxon>Pseudomonadota</taxon>
        <taxon>Alphaproteobacteria</taxon>
        <taxon>Hyphomicrobiales</taxon>
        <taxon>Nitrobacteraceae</taxon>
        <taxon>Bradyrhizobium</taxon>
    </lineage>
</organism>
<dbReference type="EMBL" id="CAADFC020000016">
    <property type="protein sequence ID" value="VIO72830.1"/>
    <property type="molecule type" value="Genomic_DNA"/>
</dbReference>
<keyword evidence="1" id="KW-0479">Metal-binding</keyword>
<dbReference type="GO" id="GO:0009245">
    <property type="term" value="P:lipid A biosynthetic process"/>
    <property type="evidence" value="ECO:0007669"/>
    <property type="project" value="TreeGrafter"/>
</dbReference>
<evidence type="ECO:0000259" key="3">
    <source>
        <dbReference type="Pfam" id="PF00149"/>
    </source>
</evidence>
<dbReference type="GO" id="GO:0016020">
    <property type="term" value="C:membrane"/>
    <property type="evidence" value="ECO:0007669"/>
    <property type="project" value="GOC"/>
</dbReference>
<dbReference type="AlphaFoldDB" id="A0A508TEP2"/>
<evidence type="ECO:0000313" key="5">
    <source>
        <dbReference type="Proteomes" id="UP000328092"/>
    </source>
</evidence>
<keyword evidence="5" id="KW-1185">Reference proteome</keyword>
<keyword evidence="2" id="KW-0378">Hydrolase</keyword>
<evidence type="ECO:0000313" key="4">
    <source>
        <dbReference type="EMBL" id="VIO72830.1"/>
    </source>
</evidence>
<dbReference type="Gene3D" id="3.60.21.10">
    <property type="match status" value="1"/>
</dbReference>
<dbReference type="SUPFAM" id="SSF56300">
    <property type="entry name" value="Metallo-dependent phosphatases"/>
    <property type="match status" value="1"/>
</dbReference>
<accession>A0A508TEP2</accession>
<protein>
    <recommendedName>
        <fullName evidence="3">Calcineurin-like phosphoesterase domain-containing protein</fullName>
    </recommendedName>
</protein>
<dbReference type="GO" id="GO:0046872">
    <property type="term" value="F:metal ion binding"/>
    <property type="evidence" value="ECO:0007669"/>
    <property type="project" value="UniProtKB-KW"/>
</dbReference>
<dbReference type="GO" id="GO:0008758">
    <property type="term" value="F:UDP-2,3-diacylglucosamine hydrolase activity"/>
    <property type="evidence" value="ECO:0007669"/>
    <property type="project" value="TreeGrafter"/>
</dbReference>
<dbReference type="InterPro" id="IPR004843">
    <property type="entry name" value="Calcineurin-like_PHP"/>
</dbReference>
<reference evidence="4" key="1">
    <citation type="submission" date="2019-02" db="EMBL/GenBank/DDBJ databases">
        <authorList>
            <person name="Pothier F.J."/>
        </authorList>
    </citation>
    <scope>NUCLEOTIDE SEQUENCE</scope>
    <source>
        <strain evidence="4">CI-1B</strain>
    </source>
</reference>